<organism evidence="2 3">
    <name type="scientific">Streptomyces humidus</name>
    <dbReference type="NCBI Taxonomy" id="52259"/>
    <lineage>
        <taxon>Bacteria</taxon>
        <taxon>Bacillati</taxon>
        <taxon>Actinomycetota</taxon>
        <taxon>Actinomycetes</taxon>
        <taxon>Kitasatosporales</taxon>
        <taxon>Streptomycetaceae</taxon>
        <taxon>Streptomyces</taxon>
    </lineage>
</organism>
<dbReference type="Pfam" id="PF03724">
    <property type="entry name" value="META"/>
    <property type="match status" value="2"/>
</dbReference>
<proteinExistence type="predicted"/>
<reference evidence="2" key="2">
    <citation type="submission" date="2020-09" db="EMBL/GenBank/DDBJ databases">
        <authorList>
            <person name="Sun Q."/>
            <person name="Ohkuma M."/>
        </authorList>
    </citation>
    <scope>NUCLEOTIDE SEQUENCE</scope>
    <source>
        <strain evidence="2">JCM 4386</strain>
    </source>
</reference>
<protein>
    <recommendedName>
        <fullName evidence="1">DUF306 domain-containing protein</fullName>
    </recommendedName>
</protein>
<evidence type="ECO:0000259" key="1">
    <source>
        <dbReference type="Pfam" id="PF03724"/>
    </source>
</evidence>
<dbReference type="InterPro" id="IPR038670">
    <property type="entry name" value="HslJ-like_sf"/>
</dbReference>
<feature type="domain" description="DUF306" evidence="1">
    <location>
        <begin position="137"/>
        <end position="241"/>
    </location>
</feature>
<dbReference type="Gene3D" id="2.40.128.270">
    <property type="match status" value="2"/>
</dbReference>
<sequence>MRFLALHGRLDSCEGTGRAIVIVRIVAVTSQGVPHSIERRALRVEPDEGVFFTPAVWRAPTPGRVRLQCLPEAVRRSDPRPGRPAPASRERFTYLGRPRGMNKQRLTFTSLILLPLVVSCGSEMGSVSVGSGLSTDSVTGVRWAVDSLTVDGKQTAAPKGASLEIGKNGKVHGSTGCNNFRATAKMTGGSITFEGAGFTEMACDDVPLAFEDSLHSTLTGGRLEARIKGGGLTLTSDSGDKVQLSEEKPAQLYGIKWTVDALVDDNTARALPPGADGKVWFTLDKKSSRFTGSLGCNRVTAQATVRDGHITLGPLGTTRRMCSGALMETERAMQDLLQKKIAYEGDHRGITLTGDNGQGISATPGN</sequence>
<gene>
    <name evidence="2" type="ORF">GCM10010269_13210</name>
</gene>
<dbReference type="Proteomes" id="UP000606194">
    <property type="component" value="Unassembled WGS sequence"/>
</dbReference>
<feature type="domain" description="DUF306" evidence="1">
    <location>
        <begin position="250"/>
        <end position="360"/>
    </location>
</feature>
<reference evidence="2" key="1">
    <citation type="journal article" date="2014" name="Int. J. Syst. Evol. Microbiol.">
        <title>Complete genome sequence of Corynebacterium casei LMG S-19264T (=DSM 44701T), isolated from a smear-ripened cheese.</title>
        <authorList>
            <consortium name="US DOE Joint Genome Institute (JGI-PGF)"/>
            <person name="Walter F."/>
            <person name="Albersmeier A."/>
            <person name="Kalinowski J."/>
            <person name="Ruckert C."/>
        </authorList>
    </citation>
    <scope>NUCLEOTIDE SEQUENCE</scope>
    <source>
        <strain evidence="2">JCM 4386</strain>
    </source>
</reference>
<keyword evidence="3" id="KW-1185">Reference proteome</keyword>
<evidence type="ECO:0000313" key="2">
    <source>
        <dbReference type="EMBL" id="GGR75347.1"/>
    </source>
</evidence>
<evidence type="ECO:0000313" key="3">
    <source>
        <dbReference type="Proteomes" id="UP000606194"/>
    </source>
</evidence>
<dbReference type="InterPro" id="IPR053147">
    <property type="entry name" value="Hsp_HslJ-like"/>
</dbReference>
<accession>A0A918L1Y0</accession>
<dbReference type="AlphaFoldDB" id="A0A918L1Y0"/>
<name>A0A918L1Y0_9ACTN</name>
<comment type="caution">
    <text evidence="2">The sequence shown here is derived from an EMBL/GenBank/DDBJ whole genome shotgun (WGS) entry which is preliminary data.</text>
</comment>
<dbReference type="InterPro" id="IPR005184">
    <property type="entry name" value="DUF306_Meta_HslJ"/>
</dbReference>
<dbReference type="RefSeq" id="WP_229877844.1">
    <property type="nucleotide sequence ID" value="NZ_BMTL01000004.1"/>
</dbReference>
<dbReference type="PANTHER" id="PTHR35535:SF2">
    <property type="entry name" value="DUF306 DOMAIN-CONTAINING PROTEIN"/>
    <property type="match status" value="1"/>
</dbReference>
<dbReference type="PANTHER" id="PTHR35535">
    <property type="entry name" value="HEAT SHOCK PROTEIN HSLJ"/>
    <property type="match status" value="1"/>
</dbReference>
<dbReference type="EMBL" id="BMTL01000004">
    <property type="protein sequence ID" value="GGR75347.1"/>
    <property type="molecule type" value="Genomic_DNA"/>
</dbReference>